<dbReference type="EMBL" id="LKHP01000021">
    <property type="protein sequence ID" value="KRQ85888.1"/>
    <property type="molecule type" value="Genomic_DNA"/>
</dbReference>
<dbReference type="NCBIfam" id="TIGR00372">
    <property type="entry name" value="cas4"/>
    <property type="match status" value="1"/>
</dbReference>
<evidence type="ECO:0000313" key="12">
    <source>
        <dbReference type="EMBL" id="KRQ85888.1"/>
    </source>
</evidence>
<organism evidence="12 13">
    <name type="scientific">Caloramator mitchellensis</name>
    <dbReference type="NCBI Taxonomy" id="908809"/>
    <lineage>
        <taxon>Bacteria</taxon>
        <taxon>Bacillati</taxon>
        <taxon>Bacillota</taxon>
        <taxon>Clostridia</taxon>
        <taxon>Eubacteriales</taxon>
        <taxon>Clostridiaceae</taxon>
        <taxon>Caloramator</taxon>
    </lineage>
</organism>
<dbReference type="Proteomes" id="UP000052015">
    <property type="component" value="Unassembled WGS sequence"/>
</dbReference>
<dbReference type="PANTHER" id="PTHR37168:SF1">
    <property type="entry name" value="CRISPR-ASSOCIATED EXONUCLEASE CAS4"/>
    <property type="match status" value="1"/>
</dbReference>
<keyword evidence="13" id="KW-1185">Reference proteome</keyword>
<accession>A0A0R3JR03</accession>
<dbReference type="InterPro" id="IPR013343">
    <property type="entry name" value="CRISPR-assoc_prot_Cas4"/>
</dbReference>
<dbReference type="EC" id="3.1.12.1" evidence="9"/>
<comment type="cofactor">
    <cofactor evidence="9">
        <name>iron-sulfur cluster</name>
        <dbReference type="ChEBI" id="CHEBI:30408"/>
    </cofactor>
</comment>
<evidence type="ECO:0000256" key="4">
    <source>
        <dbReference type="ARBA" id="ARBA00022839"/>
    </source>
</evidence>
<evidence type="ECO:0000256" key="5">
    <source>
        <dbReference type="ARBA" id="ARBA00023004"/>
    </source>
</evidence>
<dbReference type="InterPro" id="IPR022765">
    <property type="entry name" value="Dna2/Cas4_DUF83"/>
</dbReference>
<evidence type="ECO:0000313" key="13">
    <source>
        <dbReference type="Proteomes" id="UP000052015"/>
    </source>
</evidence>
<evidence type="ECO:0000256" key="7">
    <source>
        <dbReference type="ARBA" id="ARBA00023118"/>
    </source>
</evidence>
<gene>
    <name evidence="12" type="ORF">ABG79_02312</name>
</gene>
<dbReference type="GO" id="GO:0051536">
    <property type="term" value="F:iron-sulfur cluster binding"/>
    <property type="evidence" value="ECO:0007669"/>
    <property type="project" value="UniProtKB-KW"/>
</dbReference>
<feature type="domain" description="DUF83" evidence="11">
    <location>
        <begin position="11"/>
        <end position="167"/>
    </location>
</feature>
<name>A0A0R3JR03_CALMK</name>
<dbReference type="PANTHER" id="PTHR37168">
    <property type="entry name" value="CRISPR-ASSOCIATED EXONUCLEASE CAS4"/>
    <property type="match status" value="1"/>
</dbReference>
<evidence type="ECO:0000256" key="1">
    <source>
        <dbReference type="ARBA" id="ARBA00022722"/>
    </source>
</evidence>
<proteinExistence type="inferred from homology"/>
<dbReference type="GO" id="GO:0046872">
    <property type="term" value="F:metal ion binding"/>
    <property type="evidence" value="ECO:0007669"/>
    <property type="project" value="UniProtKB-KW"/>
</dbReference>
<dbReference type="Gene3D" id="3.90.320.10">
    <property type="match status" value="1"/>
</dbReference>
<dbReference type="Pfam" id="PF01930">
    <property type="entry name" value="Cas_Cas4"/>
    <property type="match status" value="1"/>
</dbReference>
<dbReference type="GO" id="GO:0051607">
    <property type="term" value="P:defense response to virus"/>
    <property type="evidence" value="ECO:0007669"/>
    <property type="project" value="UniProtKB-KW"/>
</dbReference>
<feature type="coiled-coil region" evidence="10">
    <location>
        <begin position="114"/>
        <end position="145"/>
    </location>
</feature>
<dbReference type="OrthoDB" id="9794720at2"/>
<keyword evidence="2 9" id="KW-0479">Metal-binding</keyword>
<keyword evidence="8 9" id="KW-0464">Manganese</keyword>
<evidence type="ECO:0000256" key="3">
    <source>
        <dbReference type="ARBA" id="ARBA00022801"/>
    </source>
</evidence>
<keyword evidence="1 9" id="KW-0540">Nuclease</keyword>
<keyword evidence="10" id="KW-0175">Coiled coil</keyword>
<evidence type="ECO:0000256" key="8">
    <source>
        <dbReference type="ARBA" id="ARBA00023211"/>
    </source>
</evidence>
<comment type="function">
    <text evidence="9">CRISPR (clustered regularly interspaced short palindromic repeat) is an adaptive immune system that provides protection against mobile genetic elements (viruses, transposable elements and conjugative plasmids). CRISPR clusters contain sequences complementary to antecedent mobile elements and target invading nucleic acids. CRISPR clusters are transcribed and processed into CRISPR RNA (crRNA).</text>
</comment>
<dbReference type="GO" id="GO:0004527">
    <property type="term" value="F:exonuclease activity"/>
    <property type="evidence" value="ECO:0007669"/>
    <property type="project" value="UniProtKB-KW"/>
</dbReference>
<dbReference type="InterPro" id="IPR011604">
    <property type="entry name" value="PDDEXK-like_dom_sf"/>
</dbReference>
<evidence type="ECO:0000256" key="10">
    <source>
        <dbReference type="SAM" id="Coils"/>
    </source>
</evidence>
<keyword evidence="6 9" id="KW-0411">Iron-sulfur</keyword>
<keyword evidence="3 9" id="KW-0378">Hydrolase</keyword>
<evidence type="ECO:0000256" key="6">
    <source>
        <dbReference type="ARBA" id="ARBA00023014"/>
    </source>
</evidence>
<protein>
    <recommendedName>
        <fullName evidence="9">CRISPR-associated exonuclease Cas4</fullName>
        <ecNumber evidence="9">3.1.12.1</ecNumber>
    </recommendedName>
</protein>
<dbReference type="STRING" id="908809.ABG79_02312"/>
<evidence type="ECO:0000256" key="9">
    <source>
        <dbReference type="RuleBase" id="RU365022"/>
    </source>
</evidence>
<keyword evidence="7 9" id="KW-0051">Antiviral defense</keyword>
<dbReference type="PATRIC" id="fig|908809.3.peg.2302"/>
<evidence type="ECO:0000259" key="11">
    <source>
        <dbReference type="Pfam" id="PF01930"/>
    </source>
</evidence>
<keyword evidence="5 9" id="KW-0408">Iron</keyword>
<keyword evidence="4 9" id="KW-0269">Exonuclease</keyword>
<comment type="cofactor">
    <cofactor evidence="9">
        <name>Mg(2+)</name>
        <dbReference type="ChEBI" id="CHEBI:18420"/>
    </cofactor>
    <cofactor evidence="9">
        <name>Mn(2+)</name>
        <dbReference type="ChEBI" id="CHEBI:29035"/>
    </cofactor>
    <text evidence="9">Mg(2+) or Mn(2+) required for ssDNA cleavage activity.</text>
</comment>
<evidence type="ECO:0000256" key="2">
    <source>
        <dbReference type="ARBA" id="ARBA00022723"/>
    </source>
</evidence>
<reference evidence="12 13" key="1">
    <citation type="submission" date="2015-09" db="EMBL/GenBank/DDBJ databases">
        <title>Draft genome sequence of a Caloramator mitchellensis, a moderate thermophile from the Great Artesian Basin of Australia.</title>
        <authorList>
            <person name="Patel B.K."/>
        </authorList>
    </citation>
    <scope>NUCLEOTIDE SEQUENCE [LARGE SCALE GENOMIC DNA]</scope>
    <source>
        <strain evidence="12 13">VF08</strain>
    </source>
</reference>
<comment type="caution">
    <text evidence="12">The sequence shown here is derived from an EMBL/GenBank/DDBJ whole genome shotgun (WGS) entry which is preliminary data.</text>
</comment>
<dbReference type="AlphaFoldDB" id="A0A0R3JR03"/>
<comment type="similarity">
    <text evidence="9">Belongs to the CRISPR-associated exonuclease Cas4 family.</text>
</comment>
<sequence>MEFDIDEFKVQGIKVNYYYICKRKLWFFSKGITMEDKNDRVLQGKLIHENSYQRSPAKEVMIDDLLKVDIIEDEYVREVKISSKMPLADKMQLIYYLFYLKQIGVVKRGVINYVKEKRREIIELNKEFEEEIVKALKEIKNINLRETPPKLEKLPYCKKCSYFELCYAGEGDFNE</sequence>
<dbReference type="RefSeq" id="WP_057979594.1">
    <property type="nucleotide sequence ID" value="NZ_LKHP01000021.1"/>
</dbReference>